<comment type="caution">
    <text evidence="3">The sequence shown here is derived from an EMBL/GenBank/DDBJ whole genome shotgun (WGS) entry which is preliminary data.</text>
</comment>
<sequence>MHIRGFAGALASLGMASTLWLATSGTATAGGCGGKDPLQARDLASRISAVACREHRLWYEPFLDIDGHLASTTVAEMETGLLGDGATPAWKRVVDYWRGSGLLGEVAQRPGASTCEYVTNDSYASPNCRGFLIDTPWSAAFVSYVMVQSGVPGFGASPSHIDYVRHAHRDPGGSPFLIADPLATEPADGDLLCFVRGASAVADHTTLVDWLDRNGSGALAMHCDVVVDANGDGDGRAYLVGGNILQGVTMRILPINRAGRFWNLPQGRNIGCRPDNARACSFNNQHWVALLKLKPGLSMSPPPTIPAGPQAPPAQRCCVHCVVGSGVPRCPPPPSP</sequence>
<dbReference type="InterPro" id="IPR014545">
    <property type="entry name" value="UCP028415"/>
</dbReference>
<reference evidence="4" key="1">
    <citation type="submission" date="2022-01" db="EMBL/GenBank/DDBJ databases">
        <title>Lysobacter chinensis sp. nov., a bacterium isolated from cow dung compost.</title>
        <authorList>
            <person name="Zhou L.Y."/>
        </authorList>
    </citation>
    <scope>NUCLEOTIDE SEQUENCE [LARGE SCALE GENOMIC DNA]</scope>
    <source>
        <strain evidence="4">TLK-CK17</strain>
    </source>
</reference>
<dbReference type="PIRSF" id="PIRSF028415">
    <property type="entry name" value="UCP028415"/>
    <property type="match status" value="1"/>
</dbReference>
<evidence type="ECO:0000313" key="4">
    <source>
        <dbReference type="Proteomes" id="UP001430796"/>
    </source>
</evidence>
<dbReference type="RefSeq" id="WP_237052865.1">
    <property type="nucleotide sequence ID" value="NZ_JAKJPO010000001.1"/>
</dbReference>
<organism evidence="3 4">
    <name type="scientific">Marilutibacter chinensis</name>
    <dbReference type="NCBI Taxonomy" id="2912247"/>
    <lineage>
        <taxon>Bacteria</taxon>
        <taxon>Pseudomonadati</taxon>
        <taxon>Pseudomonadota</taxon>
        <taxon>Gammaproteobacteria</taxon>
        <taxon>Lysobacterales</taxon>
        <taxon>Lysobacteraceae</taxon>
        <taxon>Marilutibacter</taxon>
    </lineage>
</organism>
<accession>A0ABS9HNB5</accession>
<dbReference type="InterPro" id="IPR019262">
    <property type="entry name" value="DUF2272"/>
</dbReference>
<feature type="signal peptide" evidence="1">
    <location>
        <begin position="1"/>
        <end position="29"/>
    </location>
</feature>
<keyword evidence="1" id="KW-0732">Signal</keyword>
<dbReference type="PROSITE" id="PS51257">
    <property type="entry name" value="PROKAR_LIPOPROTEIN"/>
    <property type="match status" value="1"/>
</dbReference>
<keyword evidence="4" id="KW-1185">Reference proteome</keyword>
<protein>
    <submittedName>
        <fullName evidence="3">DUF2272 domain-containing protein</fullName>
    </submittedName>
</protein>
<evidence type="ECO:0000313" key="3">
    <source>
        <dbReference type="EMBL" id="MCF7220494.1"/>
    </source>
</evidence>
<reference evidence="3 4" key="2">
    <citation type="submission" date="2022-01" db="EMBL/GenBank/DDBJ databases">
        <title>Lysobacter chinensis sp. nov., a bacterium isolated from cow dung compost.</title>
        <authorList>
            <person name="Liu Y."/>
        </authorList>
    </citation>
    <scope>NUCLEOTIDE SEQUENCE [LARGE SCALE GENOMIC DNA]</scope>
    <source>
        <strain evidence="3 4">TLK-CK17</strain>
    </source>
</reference>
<feature type="chain" id="PRO_5047292556" evidence="1">
    <location>
        <begin position="30"/>
        <end position="336"/>
    </location>
</feature>
<gene>
    <name evidence="3" type="ORF">L3V18_01625</name>
</gene>
<name>A0ABS9HNB5_9GAMM</name>
<evidence type="ECO:0000256" key="1">
    <source>
        <dbReference type="SAM" id="SignalP"/>
    </source>
</evidence>
<dbReference type="Pfam" id="PF10030">
    <property type="entry name" value="DUF2272"/>
    <property type="match status" value="1"/>
</dbReference>
<proteinExistence type="predicted"/>
<dbReference type="EMBL" id="JAKJPO010000001">
    <property type="protein sequence ID" value="MCF7220494.1"/>
    <property type="molecule type" value="Genomic_DNA"/>
</dbReference>
<dbReference type="Proteomes" id="UP001430796">
    <property type="component" value="Unassembled WGS sequence"/>
</dbReference>
<evidence type="ECO:0000259" key="2">
    <source>
        <dbReference type="Pfam" id="PF10030"/>
    </source>
</evidence>
<feature type="domain" description="DUF2272" evidence="2">
    <location>
        <begin position="88"/>
        <end position="293"/>
    </location>
</feature>